<evidence type="ECO:0000313" key="3">
    <source>
        <dbReference type="Proteomes" id="UP000002837"/>
    </source>
</evidence>
<evidence type="ECO:0000256" key="1">
    <source>
        <dbReference type="SAM" id="MobiDB-lite"/>
    </source>
</evidence>
<gene>
    <name evidence="2" type="ORF">LEP1GSC128_2326</name>
</gene>
<sequence length="40" mass="4471">MTNEIKVMPFRYTGRDLETSPSVVTQEKLESSQGWPSSPG</sequence>
<reference evidence="2" key="1">
    <citation type="submission" date="2012-09" db="EMBL/GenBank/DDBJ databases">
        <authorList>
            <person name="Harkins D.M."/>
            <person name="Durkin A.S."/>
            <person name="Brinkac L.M."/>
            <person name="Selengut J.D."/>
            <person name="Sanka R."/>
            <person name="DePew J."/>
            <person name="Purushe J."/>
            <person name="Picardeau M."/>
            <person name="Werts C."/>
            <person name="Goarant C."/>
            <person name="Vinetz J.M."/>
            <person name="Sutton G.G."/>
            <person name="Nelson W.C."/>
            <person name="Fouts D.E."/>
        </authorList>
    </citation>
    <scope>NUCLEOTIDE SEQUENCE [LARGE SCALE GENOMIC DNA]</scope>
    <source>
        <strain evidence="2">200801926</strain>
    </source>
</reference>
<organism evidence="2 3">
    <name type="scientific">Leptospira borgpetersenii str. 200801926</name>
    <dbReference type="NCBI Taxonomy" id="1193009"/>
    <lineage>
        <taxon>Bacteria</taxon>
        <taxon>Pseudomonadati</taxon>
        <taxon>Spirochaetota</taxon>
        <taxon>Spirochaetia</taxon>
        <taxon>Leptospirales</taxon>
        <taxon>Leptospiraceae</taxon>
        <taxon>Leptospira</taxon>
    </lineage>
</organism>
<proteinExistence type="predicted"/>
<feature type="compositionally biased region" description="Polar residues" evidence="1">
    <location>
        <begin position="19"/>
        <end position="40"/>
    </location>
</feature>
<accession>A0ABN0I1M1</accession>
<dbReference type="EMBL" id="AKWJ02000014">
    <property type="protein sequence ID" value="EKP15030.1"/>
    <property type="molecule type" value="Genomic_DNA"/>
</dbReference>
<dbReference type="Proteomes" id="UP000002837">
    <property type="component" value="Unassembled WGS sequence"/>
</dbReference>
<feature type="region of interest" description="Disordered" evidence="1">
    <location>
        <begin position="18"/>
        <end position="40"/>
    </location>
</feature>
<name>A0ABN0I1M1_LEPBO</name>
<comment type="caution">
    <text evidence="2">The sequence shown here is derived from an EMBL/GenBank/DDBJ whole genome shotgun (WGS) entry which is preliminary data.</text>
</comment>
<keyword evidence="3" id="KW-1185">Reference proteome</keyword>
<evidence type="ECO:0000313" key="2">
    <source>
        <dbReference type="EMBL" id="EKP15030.1"/>
    </source>
</evidence>
<protein>
    <submittedName>
        <fullName evidence="2">Uncharacterized protein</fullName>
    </submittedName>
</protein>